<proteinExistence type="predicted"/>
<dbReference type="InterPro" id="IPR001466">
    <property type="entry name" value="Beta-lactam-related"/>
</dbReference>
<name>T1APK9_9ZZZZ</name>
<dbReference type="InterPro" id="IPR012338">
    <property type="entry name" value="Beta-lactam/transpept-like"/>
</dbReference>
<reference evidence="4" key="1">
    <citation type="submission" date="2013-08" db="EMBL/GenBank/DDBJ databases">
        <authorList>
            <person name="Mendez C."/>
            <person name="Richter M."/>
            <person name="Ferrer M."/>
            <person name="Sanchez J."/>
        </authorList>
    </citation>
    <scope>NUCLEOTIDE SEQUENCE</scope>
</reference>
<dbReference type="SUPFAM" id="SSF56601">
    <property type="entry name" value="beta-lactamase/transpeptidase-like"/>
    <property type="match status" value="1"/>
</dbReference>
<organism evidence="4">
    <name type="scientific">mine drainage metagenome</name>
    <dbReference type="NCBI Taxonomy" id="410659"/>
    <lineage>
        <taxon>unclassified sequences</taxon>
        <taxon>metagenomes</taxon>
        <taxon>ecological metagenomes</taxon>
    </lineage>
</organism>
<reference evidence="4" key="2">
    <citation type="journal article" date="2014" name="ISME J.">
        <title>Microbial stratification in low pH oxic and suboxic macroscopic growths along an acid mine drainage.</title>
        <authorList>
            <person name="Mendez-Garcia C."/>
            <person name="Mesa V."/>
            <person name="Sprenger R.R."/>
            <person name="Richter M."/>
            <person name="Diez M.S."/>
            <person name="Solano J."/>
            <person name="Bargiela R."/>
            <person name="Golyshina O.V."/>
            <person name="Manteca A."/>
            <person name="Ramos J.L."/>
            <person name="Gallego J.R."/>
            <person name="Llorente I."/>
            <person name="Martins Dos Santos V.A."/>
            <person name="Jensen O.N."/>
            <person name="Pelaez A.I."/>
            <person name="Sanchez J."/>
            <person name="Ferrer M."/>
        </authorList>
    </citation>
    <scope>NUCLEOTIDE SEQUENCE</scope>
</reference>
<dbReference type="Pfam" id="PF00144">
    <property type="entry name" value="Beta-lactamase"/>
    <property type="match status" value="1"/>
</dbReference>
<dbReference type="InterPro" id="IPR050491">
    <property type="entry name" value="AmpC-like"/>
</dbReference>
<dbReference type="PANTHER" id="PTHR46825:SF11">
    <property type="entry name" value="PENICILLIN-BINDING PROTEIN 4"/>
    <property type="match status" value="1"/>
</dbReference>
<evidence type="ECO:0000259" key="3">
    <source>
        <dbReference type="Pfam" id="PF00144"/>
    </source>
</evidence>
<dbReference type="GO" id="GO:0016020">
    <property type="term" value="C:membrane"/>
    <property type="evidence" value="ECO:0007669"/>
    <property type="project" value="UniProtKB-SubCell"/>
</dbReference>
<feature type="non-terminal residue" evidence="4">
    <location>
        <position position="240"/>
    </location>
</feature>
<comment type="caution">
    <text evidence="4">The sequence shown here is derived from an EMBL/GenBank/DDBJ whole genome shotgun (WGS) entry which is preliminary data.</text>
</comment>
<comment type="subcellular location">
    <subcellularLocation>
        <location evidence="1">Membrane</location>
    </subcellularLocation>
</comment>
<evidence type="ECO:0000256" key="2">
    <source>
        <dbReference type="ARBA" id="ARBA00023136"/>
    </source>
</evidence>
<dbReference type="PANTHER" id="PTHR46825">
    <property type="entry name" value="D-ALANYL-D-ALANINE-CARBOXYPEPTIDASE/ENDOPEPTIDASE AMPH"/>
    <property type="match status" value="1"/>
</dbReference>
<accession>T1APK9</accession>
<evidence type="ECO:0000313" key="4">
    <source>
        <dbReference type="EMBL" id="EQD44020.1"/>
    </source>
</evidence>
<gene>
    <name evidence="4" type="ORF">B1A_15256</name>
</gene>
<dbReference type="EMBL" id="AUZX01011190">
    <property type="protein sequence ID" value="EQD44020.1"/>
    <property type="molecule type" value="Genomic_DNA"/>
</dbReference>
<protein>
    <submittedName>
        <fullName evidence="4">Beta-lactamase</fullName>
    </submittedName>
</protein>
<evidence type="ECO:0000256" key="1">
    <source>
        <dbReference type="ARBA" id="ARBA00004370"/>
    </source>
</evidence>
<dbReference type="AlphaFoldDB" id="T1APK9"/>
<dbReference type="Gene3D" id="3.40.710.10">
    <property type="entry name" value="DD-peptidase/beta-lactamase superfamily"/>
    <property type="match status" value="1"/>
</dbReference>
<feature type="domain" description="Beta-lactamase-related" evidence="3">
    <location>
        <begin position="17"/>
        <end position="239"/>
    </location>
</feature>
<keyword evidence="2" id="KW-0472">Membrane</keyword>
<sequence length="240" mass="26219">MDANNVRRVVVDQGADGFTGAVLVRQAGTVVVAQGFGLANRSEGIPNDTETRFGIASGAKLLTAIAINQLVDAGRLTLDARLADCLPLSFSHFDPGVTVHHLLTHTAGVPDYFDEDVMEDYEALWVERPMYRMRRLEDFLPLFYDRPMQCGVGERFHYSNSGYILLGLVVEQVTHQPFADYVAEQVLAPAGMTQSGYFEMDALPPRTAQGYIDLPGGQWKTNIYSVPAKGGADGGVYVTV</sequence>